<gene>
    <name evidence="2" type="ORF">F5X68DRAFT_237249</name>
</gene>
<feature type="signal peptide" evidence="1">
    <location>
        <begin position="1"/>
        <end position="17"/>
    </location>
</feature>
<evidence type="ECO:0000313" key="3">
    <source>
        <dbReference type="Proteomes" id="UP000770015"/>
    </source>
</evidence>
<accession>A0A9P8V1G2</accession>
<dbReference type="EMBL" id="JAGSXJ010000039">
    <property type="protein sequence ID" value="KAH6664815.1"/>
    <property type="molecule type" value="Genomic_DNA"/>
</dbReference>
<dbReference type="OrthoDB" id="3552888at2759"/>
<sequence length="220" mass="23830">MKTSVAACIMLASLAMASSGGVALLTLDELKAEGFEIVDLEFRGVITPGGPEVNLSGTAESIYKQVLDLNPEYDPWQFPEHVQYMESFGITKDTPAEEADALFMGHSLEARQGNFDCGWGSRVGNFPNQCYEGLRYLQGLGTRWCGAARGACARVSCSHNCGMYLCNTHSGHIDVHCGDIQKDITSISDNCGRSLGGRVWMANGRRIFGSHYTGLTQEGC</sequence>
<feature type="chain" id="PRO_5040125281" evidence="1">
    <location>
        <begin position="18"/>
        <end position="220"/>
    </location>
</feature>
<proteinExistence type="predicted"/>
<organism evidence="2 3">
    <name type="scientific">Plectosphaerella plurivora</name>
    <dbReference type="NCBI Taxonomy" id="936078"/>
    <lineage>
        <taxon>Eukaryota</taxon>
        <taxon>Fungi</taxon>
        <taxon>Dikarya</taxon>
        <taxon>Ascomycota</taxon>
        <taxon>Pezizomycotina</taxon>
        <taxon>Sordariomycetes</taxon>
        <taxon>Hypocreomycetidae</taxon>
        <taxon>Glomerellales</taxon>
        <taxon>Plectosphaerellaceae</taxon>
        <taxon>Plectosphaerella</taxon>
    </lineage>
</organism>
<evidence type="ECO:0000256" key="1">
    <source>
        <dbReference type="SAM" id="SignalP"/>
    </source>
</evidence>
<evidence type="ECO:0000313" key="2">
    <source>
        <dbReference type="EMBL" id="KAH6664815.1"/>
    </source>
</evidence>
<dbReference type="AlphaFoldDB" id="A0A9P8V1G2"/>
<comment type="caution">
    <text evidence="2">The sequence shown here is derived from an EMBL/GenBank/DDBJ whole genome shotgun (WGS) entry which is preliminary data.</text>
</comment>
<dbReference type="Proteomes" id="UP000770015">
    <property type="component" value="Unassembled WGS sequence"/>
</dbReference>
<keyword evidence="3" id="KW-1185">Reference proteome</keyword>
<protein>
    <submittedName>
        <fullName evidence="2">Uncharacterized protein</fullName>
    </submittedName>
</protein>
<name>A0A9P8V1G2_9PEZI</name>
<reference evidence="2" key="1">
    <citation type="journal article" date="2021" name="Nat. Commun.">
        <title>Genetic determinants of endophytism in the Arabidopsis root mycobiome.</title>
        <authorList>
            <person name="Mesny F."/>
            <person name="Miyauchi S."/>
            <person name="Thiergart T."/>
            <person name="Pickel B."/>
            <person name="Atanasova L."/>
            <person name="Karlsson M."/>
            <person name="Huettel B."/>
            <person name="Barry K.W."/>
            <person name="Haridas S."/>
            <person name="Chen C."/>
            <person name="Bauer D."/>
            <person name="Andreopoulos W."/>
            <person name="Pangilinan J."/>
            <person name="LaButti K."/>
            <person name="Riley R."/>
            <person name="Lipzen A."/>
            <person name="Clum A."/>
            <person name="Drula E."/>
            <person name="Henrissat B."/>
            <person name="Kohler A."/>
            <person name="Grigoriev I.V."/>
            <person name="Martin F.M."/>
            <person name="Hacquard S."/>
        </authorList>
    </citation>
    <scope>NUCLEOTIDE SEQUENCE</scope>
    <source>
        <strain evidence="2">MPI-SDFR-AT-0117</strain>
    </source>
</reference>
<keyword evidence="1" id="KW-0732">Signal</keyword>